<protein>
    <submittedName>
        <fullName evidence="2">Uncharacterized protein</fullName>
    </submittedName>
</protein>
<dbReference type="EMBL" id="JAINUG010000122">
    <property type="protein sequence ID" value="KAJ8394862.1"/>
    <property type="molecule type" value="Genomic_DNA"/>
</dbReference>
<feature type="compositionally biased region" description="Low complexity" evidence="1">
    <location>
        <begin position="36"/>
        <end position="48"/>
    </location>
</feature>
<accession>A0AAD7S2Q3</accession>
<reference evidence="2" key="1">
    <citation type="journal article" date="2023" name="Science">
        <title>Genome structures resolve the early diversification of teleost fishes.</title>
        <authorList>
            <person name="Parey E."/>
            <person name="Louis A."/>
            <person name="Montfort J."/>
            <person name="Bouchez O."/>
            <person name="Roques C."/>
            <person name="Iampietro C."/>
            <person name="Lluch J."/>
            <person name="Castinel A."/>
            <person name="Donnadieu C."/>
            <person name="Desvignes T."/>
            <person name="Floi Bucao C."/>
            <person name="Jouanno E."/>
            <person name="Wen M."/>
            <person name="Mejri S."/>
            <person name="Dirks R."/>
            <person name="Jansen H."/>
            <person name="Henkel C."/>
            <person name="Chen W.J."/>
            <person name="Zahm M."/>
            <person name="Cabau C."/>
            <person name="Klopp C."/>
            <person name="Thompson A.W."/>
            <person name="Robinson-Rechavi M."/>
            <person name="Braasch I."/>
            <person name="Lecointre G."/>
            <person name="Bobe J."/>
            <person name="Postlethwait J.H."/>
            <person name="Berthelot C."/>
            <person name="Roest Crollius H."/>
            <person name="Guiguen Y."/>
        </authorList>
    </citation>
    <scope>NUCLEOTIDE SEQUENCE</scope>
    <source>
        <strain evidence="2">NC1722</strain>
    </source>
</reference>
<sequence>MAPCPAAREHVCDEACGMCAGARAERSGSRRREAQRGSQPLSVQLSSSVRPAGVTLRPIHSGTLSRQRQGPDRGPCFQGYPVRGLAGTLFATSPSAPA</sequence>
<dbReference type="Proteomes" id="UP001221898">
    <property type="component" value="Unassembled WGS sequence"/>
</dbReference>
<evidence type="ECO:0000313" key="2">
    <source>
        <dbReference type="EMBL" id="KAJ8394862.1"/>
    </source>
</evidence>
<comment type="caution">
    <text evidence="2">The sequence shown here is derived from an EMBL/GenBank/DDBJ whole genome shotgun (WGS) entry which is preliminary data.</text>
</comment>
<name>A0AAD7S2Q3_9TELE</name>
<feature type="region of interest" description="Disordered" evidence="1">
    <location>
        <begin position="24"/>
        <end position="48"/>
    </location>
</feature>
<organism evidence="2 3">
    <name type="scientific">Aldrovandia affinis</name>
    <dbReference type="NCBI Taxonomy" id="143900"/>
    <lineage>
        <taxon>Eukaryota</taxon>
        <taxon>Metazoa</taxon>
        <taxon>Chordata</taxon>
        <taxon>Craniata</taxon>
        <taxon>Vertebrata</taxon>
        <taxon>Euteleostomi</taxon>
        <taxon>Actinopterygii</taxon>
        <taxon>Neopterygii</taxon>
        <taxon>Teleostei</taxon>
        <taxon>Notacanthiformes</taxon>
        <taxon>Halosauridae</taxon>
        <taxon>Aldrovandia</taxon>
    </lineage>
</organism>
<feature type="compositionally biased region" description="Basic and acidic residues" evidence="1">
    <location>
        <begin position="24"/>
        <end position="35"/>
    </location>
</feature>
<dbReference type="AlphaFoldDB" id="A0AAD7S2Q3"/>
<evidence type="ECO:0000256" key="1">
    <source>
        <dbReference type="SAM" id="MobiDB-lite"/>
    </source>
</evidence>
<evidence type="ECO:0000313" key="3">
    <source>
        <dbReference type="Proteomes" id="UP001221898"/>
    </source>
</evidence>
<keyword evidence="3" id="KW-1185">Reference proteome</keyword>
<proteinExistence type="predicted"/>
<gene>
    <name evidence="2" type="ORF">AAFF_G00042170</name>
</gene>